<dbReference type="EMBL" id="BKCJ010004848">
    <property type="protein sequence ID" value="GEU63456.1"/>
    <property type="molecule type" value="Genomic_DNA"/>
</dbReference>
<reference evidence="4" key="1">
    <citation type="journal article" date="2019" name="Sci. Rep.">
        <title>Draft genome of Tanacetum cinerariifolium, the natural source of mosquito coil.</title>
        <authorList>
            <person name="Yamashiro T."/>
            <person name="Shiraishi A."/>
            <person name="Satake H."/>
            <person name="Nakayama K."/>
        </authorList>
    </citation>
    <scope>NUCLEOTIDE SEQUENCE</scope>
</reference>
<keyword evidence="4" id="KW-0548">Nucleotidyltransferase</keyword>
<dbReference type="AlphaFoldDB" id="A0A6L2LNT5"/>
<organism evidence="4">
    <name type="scientific">Tanacetum cinerariifolium</name>
    <name type="common">Dalmatian daisy</name>
    <name type="synonym">Chrysanthemum cinerariifolium</name>
    <dbReference type="NCBI Taxonomy" id="118510"/>
    <lineage>
        <taxon>Eukaryota</taxon>
        <taxon>Viridiplantae</taxon>
        <taxon>Streptophyta</taxon>
        <taxon>Embryophyta</taxon>
        <taxon>Tracheophyta</taxon>
        <taxon>Spermatophyta</taxon>
        <taxon>Magnoliopsida</taxon>
        <taxon>eudicotyledons</taxon>
        <taxon>Gunneridae</taxon>
        <taxon>Pentapetalae</taxon>
        <taxon>asterids</taxon>
        <taxon>campanulids</taxon>
        <taxon>Asterales</taxon>
        <taxon>Asteraceae</taxon>
        <taxon>Asteroideae</taxon>
        <taxon>Anthemideae</taxon>
        <taxon>Anthemidinae</taxon>
        <taxon>Tanacetum</taxon>
    </lineage>
</organism>
<dbReference type="Pfam" id="PF24626">
    <property type="entry name" value="SH3_Tf2-1"/>
    <property type="match status" value="1"/>
</dbReference>
<feature type="non-terminal residue" evidence="4">
    <location>
        <position position="1"/>
    </location>
</feature>
<evidence type="ECO:0000256" key="1">
    <source>
        <dbReference type="SAM" id="MobiDB-lite"/>
    </source>
</evidence>
<proteinExistence type="predicted"/>
<name>A0A6L2LNT5_TANCI</name>
<keyword evidence="4" id="KW-0695">RNA-directed DNA polymerase</keyword>
<dbReference type="InterPro" id="IPR041577">
    <property type="entry name" value="RT_RNaseH_2"/>
</dbReference>
<dbReference type="InterPro" id="IPR036397">
    <property type="entry name" value="RNaseH_sf"/>
</dbReference>
<protein>
    <submittedName>
        <fullName evidence="4">Putative reverse transcriptase domain-containing protein</fullName>
    </submittedName>
</protein>
<feature type="compositionally biased region" description="Basic and acidic residues" evidence="1">
    <location>
        <begin position="414"/>
        <end position="433"/>
    </location>
</feature>
<gene>
    <name evidence="4" type="ORF">Tci_035434</name>
</gene>
<dbReference type="PANTHER" id="PTHR46148:SF59">
    <property type="entry name" value="NUCLEOTIDYLTRANSFERASE, RIBONUCLEASE H"/>
    <property type="match status" value="1"/>
</dbReference>
<evidence type="ECO:0000259" key="2">
    <source>
        <dbReference type="Pfam" id="PF17919"/>
    </source>
</evidence>
<dbReference type="InterPro" id="IPR012337">
    <property type="entry name" value="RNaseH-like_sf"/>
</dbReference>
<feature type="domain" description="Reverse transcriptase/retrotransposon-derived protein RNase H-like" evidence="2">
    <location>
        <begin position="67"/>
        <end position="109"/>
    </location>
</feature>
<sequence length="644" mass="74720">HSLLLTPLCCDDTHDVTPRVSTLMRCDRFVSELGSKEYHEAHLKLVLEPRKKEKLFAMFSKYEFWLQEEQEEDFQTLKDNLCNAPILSFPDGPNDFVVYCDASNQGLGVQGRERDNINAVWPGPTNGKEERWRADKTYYDLRDMYSGQVLRRILLPRLPRSSSGYDTNWVIVDRLTKSAHFLAIREDYKMEKLIRLYIDKIVAGHGVPVSIISDRDERFTSRRKPLEFEVVDQVLLKVSPWKGVIHFGKKGKLAPRYVGPFEILEMVGPVAYRLRLPEEFSSVHDIFYVSNLKKCLADANLHVPLDEIKVDKTLHFVEEPVEIIDREVKSLKRSKISIVKVRWNLKRGPEIHVGTHSLLLTPLCCDDTHDVAPRVSALARIQKQSALYHALMESIREDADAIYESVADKLKKRKLDDADKDEGPSAGSDREPPQKWISKIAQAEKPPLSFDELMSTPIDFSARVELEYNFEECYKSVTYRLDWNNPVGKEYPFNLSKSLPLITNQGRQIVPVDYFINNDLEYPREGSSSNKYTTFTTKTKAAKYDIPGIKDMVPSLWSPWYEYGYLEEIEVRREDQQLYKFKEVDFLRLHLHDIEDMLLLLAQKKLSNLERDSIFDLGVALRMFTRRIVILKRVEDLQMGVKSY</sequence>
<dbReference type="Pfam" id="PF17919">
    <property type="entry name" value="RT_RNaseH_2"/>
    <property type="match status" value="1"/>
</dbReference>
<dbReference type="Gene3D" id="3.30.420.10">
    <property type="entry name" value="Ribonuclease H-like superfamily/Ribonuclease H"/>
    <property type="match status" value="1"/>
</dbReference>
<keyword evidence="4" id="KW-0808">Transferase</keyword>
<dbReference type="PANTHER" id="PTHR46148">
    <property type="entry name" value="CHROMO DOMAIN-CONTAINING PROTEIN"/>
    <property type="match status" value="1"/>
</dbReference>
<feature type="domain" description="Tf2-1-like SH3-like" evidence="3">
    <location>
        <begin position="232"/>
        <end position="295"/>
    </location>
</feature>
<dbReference type="GO" id="GO:0003964">
    <property type="term" value="F:RNA-directed DNA polymerase activity"/>
    <property type="evidence" value="ECO:0007669"/>
    <property type="project" value="UniProtKB-KW"/>
</dbReference>
<dbReference type="GO" id="GO:0003676">
    <property type="term" value="F:nucleic acid binding"/>
    <property type="evidence" value="ECO:0007669"/>
    <property type="project" value="InterPro"/>
</dbReference>
<comment type="caution">
    <text evidence="4">The sequence shown here is derived from an EMBL/GenBank/DDBJ whole genome shotgun (WGS) entry which is preliminary data.</text>
</comment>
<evidence type="ECO:0000313" key="4">
    <source>
        <dbReference type="EMBL" id="GEU63456.1"/>
    </source>
</evidence>
<feature type="region of interest" description="Disordered" evidence="1">
    <location>
        <begin position="414"/>
        <end position="434"/>
    </location>
</feature>
<dbReference type="InterPro" id="IPR043502">
    <property type="entry name" value="DNA/RNA_pol_sf"/>
</dbReference>
<dbReference type="SUPFAM" id="SSF53098">
    <property type="entry name" value="Ribonuclease H-like"/>
    <property type="match status" value="1"/>
</dbReference>
<dbReference type="InterPro" id="IPR056924">
    <property type="entry name" value="SH3_Tf2-1"/>
</dbReference>
<dbReference type="SUPFAM" id="SSF56672">
    <property type="entry name" value="DNA/RNA polymerases"/>
    <property type="match status" value="1"/>
</dbReference>
<evidence type="ECO:0000259" key="3">
    <source>
        <dbReference type="Pfam" id="PF24626"/>
    </source>
</evidence>
<accession>A0A6L2LNT5</accession>